<comment type="caution">
    <text evidence="9">The sequence shown here is derived from an EMBL/GenBank/DDBJ whole genome shotgun (WGS) entry which is preliminary data.</text>
</comment>
<feature type="compositionally biased region" description="Polar residues" evidence="7">
    <location>
        <begin position="36"/>
        <end position="57"/>
    </location>
</feature>
<dbReference type="Pfam" id="PF00069">
    <property type="entry name" value="Pkinase"/>
    <property type="match status" value="1"/>
</dbReference>
<gene>
    <name evidence="9" type="ORF">D6C91_04774</name>
</gene>
<feature type="compositionally biased region" description="Acidic residues" evidence="7">
    <location>
        <begin position="563"/>
        <end position="572"/>
    </location>
</feature>
<dbReference type="EC" id="2.7.12.2" evidence="6"/>
<dbReference type="GO" id="GO:0005524">
    <property type="term" value="F:ATP binding"/>
    <property type="evidence" value="ECO:0007669"/>
    <property type="project" value="UniProtKB-KW"/>
</dbReference>
<dbReference type="Proteomes" id="UP000308005">
    <property type="component" value="Unassembled WGS sequence"/>
</dbReference>
<evidence type="ECO:0000256" key="6">
    <source>
        <dbReference type="ARBA" id="ARBA00038999"/>
    </source>
</evidence>
<dbReference type="AlphaFoldDB" id="A0A4V4KJV6"/>
<dbReference type="GO" id="GO:0071474">
    <property type="term" value="P:cellular hyperosmotic response"/>
    <property type="evidence" value="ECO:0007669"/>
    <property type="project" value="TreeGrafter"/>
</dbReference>
<dbReference type="Gene3D" id="3.30.200.20">
    <property type="entry name" value="Phosphorylase Kinase, domain 1"/>
    <property type="match status" value="1"/>
</dbReference>
<keyword evidence="1" id="KW-0808">Transferase</keyword>
<protein>
    <recommendedName>
        <fullName evidence="6">mitogen-activated protein kinase kinase</fullName>
        <ecNumber evidence="6">2.7.12.2</ecNumber>
    </recommendedName>
</protein>
<dbReference type="PANTHER" id="PTHR48013:SF25">
    <property type="entry name" value="MAP KINASE KINASE PBS2"/>
    <property type="match status" value="1"/>
</dbReference>
<evidence type="ECO:0000256" key="5">
    <source>
        <dbReference type="ARBA" id="ARBA00038035"/>
    </source>
</evidence>
<feature type="domain" description="Protein kinase" evidence="8">
    <location>
        <begin position="256"/>
        <end position="551"/>
    </location>
</feature>
<comment type="similarity">
    <text evidence="5">Belongs to the protein kinase superfamily. STE Ser/Thr protein kinase family. MAP kinase kinase subfamily.</text>
</comment>
<dbReference type="GO" id="GO:0004708">
    <property type="term" value="F:MAP kinase kinase activity"/>
    <property type="evidence" value="ECO:0007669"/>
    <property type="project" value="UniProtKB-EC"/>
</dbReference>
<evidence type="ECO:0000313" key="10">
    <source>
        <dbReference type="Proteomes" id="UP000308005"/>
    </source>
</evidence>
<evidence type="ECO:0000256" key="4">
    <source>
        <dbReference type="ARBA" id="ARBA00022840"/>
    </source>
</evidence>
<evidence type="ECO:0000259" key="8">
    <source>
        <dbReference type="PROSITE" id="PS50011"/>
    </source>
</evidence>
<dbReference type="SUPFAM" id="SSF56112">
    <property type="entry name" value="Protein kinase-like (PK-like)"/>
    <property type="match status" value="1"/>
</dbReference>
<keyword evidence="3 9" id="KW-0418">Kinase</keyword>
<feature type="compositionally biased region" description="Pro residues" evidence="7">
    <location>
        <begin position="135"/>
        <end position="145"/>
    </location>
</feature>
<dbReference type="PROSITE" id="PS00108">
    <property type="entry name" value="PROTEIN_KINASE_ST"/>
    <property type="match status" value="1"/>
</dbReference>
<name>A0A4V4KJV6_AURPU</name>
<dbReference type="InterPro" id="IPR011009">
    <property type="entry name" value="Kinase-like_dom_sf"/>
</dbReference>
<dbReference type="InterPro" id="IPR000719">
    <property type="entry name" value="Prot_kinase_dom"/>
</dbReference>
<dbReference type="Gene3D" id="1.10.510.10">
    <property type="entry name" value="Transferase(Phosphotransferase) domain 1"/>
    <property type="match status" value="1"/>
</dbReference>
<evidence type="ECO:0000313" key="9">
    <source>
        <dbReference type="EMBL" id="THZ20361.1"/>
    </source>
</evidence>
<feature type="compositionally biased region" description="Basic and acidic residues" evidence="7">
    <location>
        <begin position="599"/>
        <end position="620"/>
    </location>
</feature>
<dbReference type="PANTHER" id="PTHR48013">
    <property type="entry name" value="DUAL SPECIFICITY MITOGEN-ACTIVATED PROTEIN KINASE KINASE 5-RELATED"/>
    <property type="match status" value="1"/>
</dbReference>
<feature type="compositionally biased region" description="Low complexity" evidence="7">
    <location>
        <begin position="95"/>
        <end position="111"/>
    </location>
</feature>
<feature type="region of interest" description="Disordered" evidence="7">
    <location>
        <begin position="563"/>
        <end position="652"/>
    </location>
</feature>
<feature type="compositionally biased region" description="Low complexity" evidence="7">
    <location>
        <begin position="1"/>
        <end position="22"/>
    </location>
</feature>
<evidence type="ECO:0000256" key="1">
    <source>
        <dbReference type="ARBA" id="ARBA00022679"/>
    </source>
</evidence>
<dbReference type="InterPro" id="IPR008271">
    <property type="entry name" value="Ser/Thr_kinase_AS"/>
</dbReference>
<dbReference type="SMART" id="SM00220">
    <property type="entry name" value="S_TKc"/>
    <property type="match status" value="1"/>
</dbReference>
<proteinExistence type="inferred from homology"/>
<organism evidence="9 10">
    <name type="scientific">Aureobasidium pullulans</name>
    <name type="common">Black yeast</name>
    <name type="synonym">Pullularia pullulans</name>
    <dbReference type="NCBI Taxonomy" id="5580"/>
    <lineage>
        <taxon>Eukaryota</taxon>
        <taxon>Fungi</taxon>
        <taxon>Dikarya</taxon>
        <taxon>Ascomycota</taxon>
        <taxon>Pezizomycotina</taxon>
        <taxon>Dothideomycetes</taxon>
        <taxon>Dothideomycetidae</taxon>
        <taxon>Dothideales</taxon>
        <taxon>Saccotheciaceae</taxon>
        <taxon>Aureobasidium</taxon>
    </lineage>
</organism>
<feature type="region of interest" description="Disordered" evidence="7">
    <location>
        <begin position="93"/>
        <end position="210"/>
    </location>
</feature>
<feature type="region of interest" description="Disordered" evidence="7">
    <location>
        <begin position="1"/>
        <end position="78"/>
    </location>
</feature>
<evidence type="ECO:0000256" key="7">
    <source>
        <dbReference type="SAM" id="MobiDB-lite"/>
    </source>
</evidence>
<keyword evidence="4" id="KW-0067">ATP-binding</keyword>
<evidence type="ECO:0000256" key="2">
    <source>
        <dbReference type="ARBA" id="ARBA00022741"/>
    </source>
</evidence>
<dbReference type="PROSITE" id="PS50011">
    <property type="entry name" value="PROTEIN_KINASE_DOM"/>
    <property type="match status" value="1"/>
</dbReference>
<accession>A0A4V4KJV6</accession>
<sequence>MASTPSEDSGSPLPSPSSVASPPESPEVDRPPMSPHSFSTPAAPTAANMTSSSTPLGNVNAARRPAPTVSTLGRGGAVNPDIIARMKAFHMNRQGAPAPGRGPVTPGATTPGAGGPSPTGPQMPGGLPANFRLPPGVPGGRPGPPSFASSPNVGGRGPSLAEKRGMKMPGGLPGAAPPAGAPAAGGRQKPRMTLSGMGGGANGDSAPPKQESAMDRYAEYIDKETGSLRFKGKAILNSKGVQFSSGQSFQISLDEVDTIDELGKGNYGTVYKVRHSRPQMRKVGQGLAGNKIGPGETRDETAAPRGNTTGIVMAMKEMRLELEDSKFATIIMELDVLHRCASPFIVDFYGAFFQEGAVYICMEFMDGGSMDKLYGDGVPENVLRKVTLATTRGLKSLKDEHNIIHRDVKPTNILINTAGAIKICDFGVSGNLVASIAKTNIGCQSYMAPERISSGGVAQAGANPGGGTYSVQSDIWSLGLTIIECAMGRYPYPPETYDNIFSQLSAIVDGEPPDLPTGEFSDAARNFVAGCLNKIPKLRPTYAMLLQHAWLAPLMKPDIISEEDEEAAEAADADPAQGEGIAAPESDVDAASKAQQYGDSEKWVDREVGEWVRGQIEKKRNGTLGKKAKPALHAAPLDATSSTKSNKGAVAV</sequence>
<dbReference type="EMBL" id="QZBM01000187">
    <property type="protein sequence ID" value="THZ20361.1"/>
    <property type="molecule type" value="Genomic_DNA"/>
</dbReference>
<feature type="region of interest" description="Disordered" evidence="7">
    <location>
        <begin position="285"/>
        <end position="305"/>
    </location>
</feature>
<reference evidence="9 10" key="1">
    <citation type="submission" date="2018-10" db="EMBL/GenBank/DDBJ databases">
        <title>Fifty Aureobasidium pullulans genomes reveal a recombining polyextremotolerant generalist.</title>
        <authorList>
            <person name="Gostincar C."/>
            <person name="Turk M."/>
            <person name="Zajc J."/>
            <person name="Gunde-Cimerman N."/>
        </authorList>
    </citation>
    <scope>NUCLEOTIDE SEQUENCE [LARGE SCALE GENOMIC DNA]</scope>
    <source>
        <strain evidence="9 10">EXF-3863</strain>
    </source>
</reference>
<keyword evidence="2" id="KW-0547">Nucleotide-binding</keyword>
<evidence type="ECO:0000256" key="3">
    <source>
        <dbReference type="ARBA" id="ARBA00022777"/>
    </source>
</evidence>